<evidence type="ECO:0000313" key="2">
    <source>
        <dbReference type="Proteomes" id="UP000499080"/>
    </source>
</evidence>
<proteinExistence type="predicted"/>
<protein>
    <submittedName>
        <fullName evidence="1">Uncharacterized protein</fullName>
    </submittedName>
</protein>
<comment type="caution">
    <text evidence="1">The sequence shown here is derived from an EMBL/GenBank/DDBJ whole genome shotgun (WGS) entry which is preliminary data.</text>
</comment>
<keyword evidence="2" id="KW-1185">Reference proteome</keyword>
<dbReference type="AlphaFoldDB" id="A0A4Y2D333"/>
<reference evidence="1 2" key="1">
    <citation type="journal article" date="2019" name="Sci. Rep.">
        <title>Orb-weaving spider Araneus ventricosus genome elucidates the spidroin gene catalogue.</title>
        <authorList>
            <person name="Kono N."/>
            <person name="Nakamura H."/>
            <person name="Ohtoshi R."/>
            <person name="Moran D.A.P."/>
            <person name="Shinohara A."/>
            <person name="Yoshida Y."/>
            <person name="Fujiwara M."/>
            <person name="Mori M."/>
            <person name="Tomita M."/>
            <person name="Arakawa K."/>
        </authorList>
    </citation>
    <scope>NUCLEOTIDE SEQUENCE [LARGE SCALE GENOMIC DNA]</scope>
</reference>
<dbReference type="EMBL" id="BGPR01000290">
    <property type="protein sequence ID" value="GBM10719.1"/>
    <property type="molecule type" value="Genomic_DNA"/>
</dbReference>
<name>A0A4Y2D333_ARAVE</name>
<dbReference type="Proteomes" id="UP000499080">
    <property type="component" value="Unassembled WGS sequence"/>
</dbReference>
<organism evidence="1 2">
    <name type="scientific">Araneus ventricosus</name>
    <name type="common">Orbweaver spider</name>
    <name type="synonym">Epeira ventricosa</name>
    <dbReference type="NCBI Taxonomy" id="182803"/>
    <lineage>
        <taxon>Eukaryota</taxon>
        <taxon>Metazoa</taxon>
        <taxon>Ecdysozoa</taxon>
        <taxon>Arthropoda</taxon>
        <taxon>Chelicerata</taxon>
        <taxon>Arachnida</taxon>
        <taxon>Araneae</taxon>
        <taxon>Araneomorphae</taxon>
        <taxon>Entelegynae</taxon>
        <taxon>Araneoidea</taxon>
        <taxon>Araneidae</taxon>
        <taxon>Araneus</taxon>
    </lineage>
</organism>
<evidence type="ECO:0000313" key="1">
    <source>
        <dbReference type="EMBL" id="GBM10719.1"/>
    </source>
</evidence>
<sequence length="106" mass="12096">MQTLYLDQFIRRDQKGSKLALYPQGQNTQSEGDWQIFILIPPIHEPKVQGFCTVKLCAVVSFVLAEKFELKTDLDLFPVNWHAWATIVVCLNPFETSCTALGDMFT</sequence>
<accession>A0A4Y2D333</accession>
<gene>
    <name evidence="1" type="ORF">AVEN_111_1</name>
</gene>